<organism evidence="2 3">
    <name type="scientific">Corynascus novoguineensis</name>
    <dbReference type="NCBI Taxonomy" id="1126955"/>
    <lineage>
        <taxon>Eukaryota</taxon>
        <taxon>Fungi</taxon>
        <taxon>Dikarya</taxon>
        <taxon>Ascomycota</taxon>
        <taxon>Pezizomycotina</taxon>
        <taxon>Sordariomycetes</taxon>
        <taxon>Sordariomycetidae</taxon>
        <taxon>Sordariales</taxon>
        <taxon>Chaetomiaceae</taxon>
        <taxon>Corynascus</taxon>
    </lineage>
</organism>
<feature type="signal peptide" evidence="1">
    <location>
        <begin position="1"/>
        <end position="19"/>
    </location>
</feature>
<sequence length="103" mass="10907">MRLTSFTLVLASTAATVLANCSDPSAPPSNGEIALYRGEDCTGNYLNVGALNSCQNWPSFDACSAITRRGVVCDIYKSDGCSNDYIASIDSAGYRAFCGRYLG</sequence>
<accession>A0AAN7CSQ9</accession>
<keyword evidence="1" id="KW-0732">Signal</keyword>
<gene>
    <name evidence="2" type="ORF">C7999DRAFT_31867</name>
</gene>
<dbReference type="Proteomes" id="UP001303647">
    <property type="component" value="Unassembled WGS sequence"/>
</dbReference>
<keyword evidence="3" id="KW-1185">Reference proteome</keyword>
<evidence type="ECO:0000313" key="3">
    <source>
        <dbReference type="Proteomes" id="UP001303647"/>
    </source>
</evidence>
<dbReference type="AlphaFoldDB" id="A0AAN7CSQ9"/>
<reference evidence="2" key="2">
    <citation type="submission" date="2023-05" db="EMBL/GenBank/DDBJ databases">
        <authorList>
            <consortium name="Lawrence Berkeley National Laboratory"/>
            <person name="Steindorff A."/>
            <person name="Hensen N."/>
            <person name="Bonometti L."/>
            <person name="Westerberg I."/>
            <person name="Brannstrom I.O."/>
            <person name="Guillou S."/>
            <person name="Cros-Aarteil S."/>
            <person name="Calhoun S."/>
            <person name="Haridas S."/>
            <person name="Kuo A."/>
            <person name="Mondo S."/>
            <person name="Pangilinan J."/>
            <person name="Riley R."/>
            <person name="Labutti K."/>
            <person name="Andreopoulos B."/>
            <person name="Lipzen A."/>
            <person name="Chen C."/>
            <person name="Yanf M."/>
            <person name="Daum C."/>
            <person name="Ng V."/>
            <person name="Clum A."/>
            <person name="Ohm R."/>
            <person name="Martin F."/>
            <person name="Silar P."/>
            <person name="Natvig D."/>
            <person name="Lalanne C."/>
            <person name="Gautier V."/>
            <person name="Ament-Velasquez S.L."/>
            <person name="Kruys A."/>
            <person name="Hutchinson M.I."/>
            <person name="Powell A.J."/>
            <person name="Barry K."/>
            <person name="Miller A.N."/>
            <person name="Grigoriev I.V."/>
            <person name="Debuchy R."/>
            <person name="Gladieux P."/>
            <person name="Thoren M.H."/>
            <person name="Johannesson H."/>
        </authorList>
    </citation>
    <scope>NUCLEOTIDE SEQUENCE</scope>
    <source>
        <strain evidence="2">CBS 359.72</strain>
    </source>
</reference>
<proteinExistence type="predicted"/>
<reference evidence="2" key="1">
    <citation type="journal article" date="2023" name="Mol. Phylogenet. Evol.">
        <title>Genome-scale phylogeny and comparative genomics of the fungal order Sordariales.</title>
        <authorList>
            <person name="Hensen N."/>
            <person name="Bonometti L."/>
            <person name="Westerberg I."/>
            <person name="Brannstrom I.O."/>
            <person name="Guillou S."/>
            <person name="Cros-Aarteil S."/>
            <person name="Calhoun S."/>
            <person name="Haridas S."/>
            <person name="Kuo A."/>
            <person name="Mondo S."/>
            <person name="Pangilinan J."/>
            <person name="Riley R."/>
            <person name="LaButti K."/>
            <person name="Andreopoulos B."/>
            <person name="Lipzen A."/>
            <person name="Chen C."/>
            <person name="Yan M."/>
            <person name="Daum C."/>
            <person name="Ng V."/>
            <person name="Clum A."/>
            <person name="Steindorff A."/>
            <person name="Ohm R.A."/>
            <person name="Martin F."/>
            <person name="Silar P."/>
            <person name="Natvig D.O."/>
            <person name="Lalanne C."/>
            <person name="Gautier V."/>
            <person name="Ament-Velasquez S.L."/>
            <person name="Kruys A."/>
            <person name="Hutchinson M.I."/>
            <person name="Powell A.J."/>
            <person name="Barry K."/>
            <person name="Miller A.N."/>
            <person name="Grigoriev I.V."/>
            <person name="Debuchy R."/>
            <person name="Gladieux P."/>
            <person name="Hiltunen Thoren M."/>
            <person name="Johannesson H."/>
        </authorList>
    </citation>
    <scope>NUCLEOTIDE SEQUENCE</scope>
    <source>
        <strain evidence="2">CBS 359.72</strain>
    </source>
</reference>
<protein>
    <submittedName>
        <fullName evidence="2">Uncharacterized protein</fullName>
    </submittedName>
</protein>
<feature type="chain" id="PRO_5043043192" evidence="1">
    <location>
        <begin position="20"/>
        <end position="103"/>
    </location>
</feature>
<name>A0AAN7CSQ9_9PEZI</name>
<comment type="caution">
    <text evidence="2">The sequence shown here is derived from an EMBL/GenBank/DDBJ whole genome shotgun (WGS) entry which is preliminary data.</text>
</comment>
<evidence type="ECO:0000256" key="1">
    <source>
        <dbReference type="SAM" id="SignalP"/>
    </source>
</evidence>
<evidence type="ECO:0000313" key="2">
    <source>
        <dbReference type="EMBL" id="KAK4247678.1"/>
    </source>
</evidence>
<dbReference type="EMBL" id="MU857649">
    <property type="protein sequence ID" value="KAK4247678.1"/>
    <property type="molecule type" value="Genomic_DNA"/>
</dbReference>